<dbReference type="InterPro" id="IPR008792">
    <property type="entry name" value="PQQD"/>
</dbReference>
<protein>
    <submittedName>
        <fullName evidence="1">PqqD family protein</fullName>
    </submittedName>
</protein>
<evidence type="ECO:0000313" key="1">
    <source>
        <dbReference type="EMBL" id="MCP9762947.1"/>
    </source>
</evidence>
<dbReference type="EMBL" id="RJUF01000017">
    <property type="protein sequence ID" value="MCP9762947.1"/>
    <property type="molecule type" value="Genomic_DNA"/>
</dbReference>
<gene>
    <name evidence="1" type="ORF">EGI31_08260</name>
</gene>
<dbReference type="Proteomes" id="UP001204144">
    <property type="component" value="Unassembled WGS sequence"/>
</dbReference>
<accession>A0AAE3H0Z2</accession>
<dbReference type="RefSeq" id="WP_255036726.1">
    <property type="nucleotide sequence ID" value="NZ_RJUF01000017.1"/>
</dbReference>
<name>A0AAE3H0Z2_9BACT</name>
<reference evidence="1 2" key="1">
    <citation type="submission" date="2018-11" db="EMBL/GenBank/DDBJ databases">
        <title>Novel bacteria species description.</title>
        <authorList>
            <person name="Han J.-H."/>
        </authorList>
    </citation>
    <scope>NUCLEOTIDE SEQUENCE [LARGE SCALE GENOMIC DNA]</scope>
    <source>
        <strain evidence="1 2">KCTC23259</strain>
    </source>
</reference>
<organism evidence="1 2">
    <name type="scientific">Lacihabitans soyangensis</name>
    <dbReference type="NCBI Taxonomy" id="869394"/>
    <lineage>
        <taxon>Bacteria</taxon>
        <taxon>Pseudomonadati</taxon>
        <taxon>Bacteroidota</taxon>
        <taxon>Cytophagia</taxon>
        <taxon>Cytophagales</taxon>
        <taxon>Leadbetterellaceae</taxon>
        <taxon>Lacihabitans</taxon>
    </lineage>
</organism>
<evidence type="ECO:0000313" key="2">
    <source>
        <dbReference type="Proteomes" id="UP001204144"/>
    </source>
</evidence>
<dbReference type="Gene3D" id="1.10.10.1150">
    <property type="entry name" value="Coenzyme PQQ synthesis protein D (PqqD)"/>
    <property type="match status" value="1"/>
</dbReference>
<comment type="caution">
    <text evidence="1">The sequence shown here is derived from an EMBL/GenBank/DDBJ whole genome shotgun (WGS) entry which is preliminary data.</text>
</comment>
<dbReference type="AlphaFoldDB" id="A0AAE3H0Z2"/>
<sequence>MVNSLAKYRASQCQVSSNLCGSTILLNHRKGTYYELNEVGTTIWERLKTESVTFEELKALILDDYDVDVSVATNDLEKIINELLHEKLLEIA</sequence>
<keyword evidence="2" id="KW-1185">Reference proteome</keyword>
<dbReference type="InterPro" id="IPR041881">
    <property type="entry name" value="PqqD_sf"/>
</dbReference>
<proteinExistence type="predicted"/>
<dbReference type="Pfam" id="PF05402">
    <property type="entry name" value="PqqD"/>
    <property type="match status" value="1"/>
</dbReference>